<dbReference type="InterPro" id="IPR002376">
    <property type="entry name" value="Formyl_transf_N"/>
</dbReference>
<feature type="binding site" evidence="6">
    <location>
        <begin position="16"/>
        <end position="18"/>
    </location>
    <ligand>
        <name>N(1)-(5-phospho-beta-D-ribosyl)glycinamide</name>
        <dbReference type="ChEBI" id="CHEBI:143788"/>
    </ligand>
</feature>
<dbReference type="InterPro" id="IPR001555">
    <property type="entry name" value="GART_AS"/>
</dbReference>
<gene>
    <name evidence="6 8" type="primary">purN</name>
    <name evidence="8" type="ORF">NGM99_14035</name>
</gene>
<protein>
    <recommendedName>
        <fullName evidence="6">Phosphoribosylglycinamide formyltransferase</fullName>
        <ecNumber evidence="6">2.1.2.2</ecNumber>
    </recommendedName>
    <alternativeName>
        <fullName evidence="6">5'-phosphoribosylglycinamide transformylase</fullName>
    </alternativeName>
    <alternativeName>
        <fullName evidence="6">GAR transformylase</fullName>
        <shortName evidence="6">GART</shortName>
    </alternativeName>
</protein>
<comment type="pathway">
    <text evidence="1 6">Purine metabolism; IMP biosynthesis via de novo pathway; N(2)-formyl-N(1)-(5-phospho-D-ribosyl)glycinamide from N(1)-(5-phospho-D-ribosyl)glycinamide (10-formyl THF route): step 1/1.</text>
</comment>
<dbReference type="Proteomes" id="UP001205906">
    <property type="component" value="Unassembled WGS sequence"/>
</dbReference>
<evidence type="ECO:0000256" key="1">
    <source>
        <dbReference type="ARBA" id="ARBA00005054"/>
    </source>
</evidence>
<organism evidence="8 9">
    <name type="scientific">Mesorhizobium liriopis</name>
    <dbReference type="NCBI Taxonomy" id="2953882"/>
    <lineage>
        <taxon>Bacteria</taxon>
        <taxon>Pseudomonadati</taxon>
        <taxon>Pseudomonadota</taxon>
        <taxon>Alphaproteobacteria</taxon>
        <taxon>Hyphomicrobiales</taxon>
        <taxon>Phyllobacteriaceae</taxon>
        <taxon>Mesorhizobium</taxon>
    </lineage>
</organism>
<dbReference type="EMBL" id="JAMXQS010000006">
    <property type="protein sequence ID" value="MCO6050900.1"/>
    <property type="molecule type" value="Genomic_DNA"/>
</dbReference>
<comment type="similarity">
    <text evidence="4 6">Belongs to the GART family.</text>
</comment>
<dbReference type="SUPFAM" id="SSF53328">
    <property type="entry name" value="Formyltransferase"/>
    <property type="match status" value="1"/>
</dbReference>
<proteinExistence type="inferred from homology"/>
<dbReference type="Gene3D" id="3.40.50.170">
    <property type="entry name" value="Formyl transferase, N-terminal domain"/>
    <property type="match status" value="1"/>
</dbReference>
<evidence type="ECO:0000256" key="2">
    <source>
        <dbReference type="ARBA" id="ARBA00022679"/>
    </source>
</evidence>
<feature type="site" description="Raises pKa of active site His" evidence="6">
    <location>
        <position position="149"/>
    </location>
</feature>
<dbReference type="InterPro" id="IPR004607">
    <property type="entry name" value="GART"/>
</dbReference>
<name>A0ABT1C9N5_9HYPH</name>
<comment type="caution">
    <text evidence="6">Lacks conserved residue(s) required for the propagation of feature annotation.</text>
</comment>
<sequence>MSSVKKPVAILISGRGSNMAALIDAAAETDFPARVVLVVSDNADAKGLIVAQQVGIATETIERKGYASKAEHEAAITAALRKAGAELICLAGFMRVLSAGFIGDWRGRILNIHPSLLPSYRGLDPHKRALDDGVLIHGCSVHFVTEELDAGPIVSQGAVPVLGDDTEKTLAARVLGVEHRIYPLALKMVAEGLAEFAGGRVRFRHQPQPKAGSASLIAPAISSRGSFEDLARLTP</sequence>
<keyword evidence="3 6" id="KW-0658">Purine biosynthesis</keyword>
<dbReference type="InterPro" id="IPR036477">
    <property type="entry name" value="Formyl_transf_N_sf"/>
</dbReference>
<dbReference type="NCBIfam" id="TIGR00639">
    <property type="entry name" value="PurN"/>
    <property type="match status" value="1"/>
</dbReference>
<evidence type="ECO:0000259" key="7">
    <source>
        <dbReference type="Pfam" id="PF00551"/>
    </source>
</evidence>
<dbReference type="CDD" id="cd08645">
    <property type="entry name" value="FMT_core_GART"/>
    <property type="match status" value="1"/>
</dbReference>
<dbReference type="PROSITE" id="PS00373">
    <property type="entry name" value="GART"/>
    <property type="match status" value="1"/>
</dbReference>
<comment type="caution">
    <text evidence="8">The sequence shown here is derived from an EMBL/GenBank/DDBJ whole genome shotgun (WGS) entry which is preliminary data.</text>
</comment>
<feature type="binding site" evidence="6">
    <location>
        <position position="69"/>
    </location>
    <ligand>
        <name>(6R)-10-formyltetrahydrofolate</name>
        <dbReference type="ChEBI" id="CHEBI:195366"/>
    </ligand>
</feature>
<dbReference type="RefSeq" id="WP_252819918.1">
    <property type="nucleotide sequence ID" value="NZ_JAMXQS010000006.1"/>
</dbReference>
<evidence type="ECO:0000256" key="6">
    <source>
        <dbReference type="HAMAP-Rule" id="MF_01930"/>
    </source>
</evidence>
<dbReference type="HAMAP" id="MF_01930">
    <property type="entry name" value="PurN"/>
    <property type="match status" value="1"/>
</dbReference>
<feature type="binding site" evidence="6">
    <location>
        <position position="111"/>
    </location>
    <ligand>
        <name>(6R)-10-formyltetrahydrofolate</name>
        <dbReference type="ChEBI" id="CHEBI:195366"/>
    </ligand>
</feature>
<evidence type="ECO:0000256" key="4">
    <source>
        <dbReference type="ARBA" id="ARBA00038440"/>
    </source>
</evidence>
<comment type="function">
    <text evidence="6">Catalyzes the transfer of a formyl group from 10-formyltetrahydrofolate to 5-phospho-ribosyl-glycinamide (GAR), producing 5-phospho-ribosyl-N-formylglycinamide (FGAR) and tetrahydrofolate.</text>
</comment>
<accession>A0ABT1C9N5</accession>
<evidence type="ECO:0000256" key="3">
    <source>
        <dbReference type="ARBA" id="ARBA00022755"/>
    </source>
</evidence>
<evidence type="ECO:0000313" key="8">
    <source>
        <dbReference type="EMBL" id="MCO6050900.1"/>
    </source>
</evidence>
<dbReference type="PANTHER" id="PTHR43369">
    <property type="entry name" value="PHOSPHORIBOSYLGLYCINAMIDE FORMYLTRANSFERASE"/>
    <property type="match status" value="1"/>
</dbReference>
<dbReference type="EC" id="2.1.2.2" evidence="6"/>
<keyword evidence="2 6" id="KW-0808">Transferase</keyword>
<dbReference type="GO" id="GO:0004644">
    <property type="term" value="F:phosphoribosylglycinamide formyltransferase activity"/>
    <property type="evidence" value="ECO:0007669"/>
    <property type="project" value="UniProtKB-EC"/>
</dbReference>
<evidence type="ECO:0000313" key="9">
    <source>
        <dbReference type="Proteomes" id="UP001205906"/>
    </source>
</evidence>
<comment type="catalytic activity">
    <reaction evidence="5 6">
        <text>N(1)-(5-phospho-beta-D-ribosyl)glycinamide + (6R)-10-formyltetrahydrofolate = N(2)-formyl-N(1)-(5-phospho-beta-D-ribosyl)glycinamide + (6S)-5,6,7,8-tetrahydrofolate + H(+)</text>
        <dbReference type="Rhea" id="RHEA:15053"/>
        <dbReference type="ChEBI" id="CHEBI:15378"/>
        <dbReference type="ChEBI" id="CHEBI:57453"/>
        <dbReference type="ChEBI" id="CHEBI:143788"/>
        <dbReference type="ChEBI" id="CHEBI:147286"/>
        <dbReference type="ChEBI" id="CHEBI:195366"/>
        <dbReference type="EC" id="2.1.2.2"/>
    </reaction>
</comment>
<keyword evidence="9" id="KW-1185">Reference proteome</keyword>
<evidence type="ECO:0000256" key="5">
    <source>
        <dbReference type="ARBA" id="ARBA00047664"/>
    </source>
</evidence>
<dbReference type="PANTHER" id="PTHR43369:SF2">
    <property type="entry name" value="PHOSPHORIBOSYLGLYCINAMIDE FORMYLTRANSFERASE"/>
    <property type="match status" value="1"/>
</dbReference>
<dbReference type="Pfam" id="PF00551">
    <property type="entry name" value="Formyl_trans_N"/>
    <property type="match status" value="1"/>
</dbReference>
<feature type="domain" description="Formyl transferase N-terminal" evidence="7">
    <location>
        <begin position="8"/>
        <end position="186"/>
    </location>
</feature>
<reference evidence="8 9" key="1">
    <citation type="submission" date="2022-06" db="EMBL/GenBank/DDBJ databases">
        <title>Mesorhizobium sp. strain RP14 Genome sequencing and assembly.</title>
        <authorList>
            <person name="Kim I."/>
        </authorList>
    </citation>
    <scope>NUCLEOTIDE SEQUENCE [LARGE SCALE GENOMIC DNA]</scope>
    <source>
        <strain evidence="9">RP14(2022)</strain>
    </source>
</reference>
<feature type="active site" description="Proton donor" evidence="6">
    <location>
        <position position="113"/>
    </location>
</feature>